<sequence length="621" mass="69842">MISDDNALGDCSWVERSHLSEYELTENLSDFLLSLVRRSERCDEQVPPFWIDAICIDQTNPQEKAVQIPLMGEIYARSLAVYIWLGKHDRDLEGLFWIYNQLLPAIKERQRQFASYPAFFEWLGSYGPGDGRLLQELGLRLENASLADHWVTYLMFFATRSWFLRAWTLQEAVVARNPVFVVGQDFNVLKWADTWDLRNIVQAWSNRLSELTMNNEKLPPEMRGVRLIRGWTELFPLRSMFSNCLRDESREQWAQTWSILLFIARSKDCTVTVDRVYSTFGMAKMVCPPEVSGFPEVDFSRSAAEVFVDVAQFLLCNSGGMSLLSLVEDGTFTKTAGLPSWAPDFSIKGDQGHLLSSVAKFRASGGIPTEPLPRYKGDCITFRGKRVGKIAFIPPNDGKFRHIALQVALCIPHLPDRYPAGTESAAEALWRTLIYDLGDTPGPAAGAAAEAGAHPRHGQGFKQWLTVDLTIRLNGSRHGLEPHESREFGVILSSEYQKAHGDLIPSLDEIHRMAHYMMSQQQGGNLLRFQGPLGRAYYTLMAPIIMNRRLFITDEGYVGLGKLSSRVGDQVWVLAGGKVPYVMRPKEDGKTFLLVGDAYVHGVMDGSWSASSEAVEDVQVV</sequence>
<dbReference type="InterPro" id="IPR052895">
    <property type="entry name" value="HetReg/Transcr_Mod"/>
</dbReference>
<accession>A0A1G4BNL2</accession>
<dbReference type="EMBL" id="MJBS01000009">
    <property type="protein sequence ID" value="OHF02893.1"/>
    <property type="molecule type" value="Genomic_DNA"/>
</dbReference>
<dbReference type="Proteomes" id="UP000176998">
    <property type="component" value="Unassembled WGS sequence"/>
</dbReference>
<gene>
    <name evidence="2" type="ORF">CORC01_01651</name>
</gene>
<reference evidence="2 3" key="1">
    <citation type="submission" date="2016-09" db="EMBL/GenBank/DDBJ databases">
        <authorList>
            <person name="Capua I."/>
            <person name="De Benedictis P."/>
            <person name="Joannis T."/>
            <person name="Lombin L.H."/>
            <person name="Cattoli G."/>
        </authorList>
    </citation>
    <scope>NUCLEOTIDE SEQUENCE [LARGE SCALE GENOMIC DNA]</scope>
    <source>
        <strain evidence="2 3">IMI 309357</strain>
    </source>
</reference>
<evidence type="ECO:0000259" key="1">
    <source>
        <dbReference type="Pfam" id="PF06985"/>
    </source>
</evidence>
<dbReference type="PANTHER" id="PTHR24148:SF73">
    <property type="entry name" value="HET DOMAIN PROTEIN (AFU_ORTHOLOGUE AFUA_8G01020)"/>
    <property type="match status" value="1"/>
</dbReference>
<dbReference type="GeneID" id="34554815"/>
<proteinExistence type="predicted"/>
<organism evidence="2 3">
    <name type="scientific">Colletotrichum orchidophilum</name>
    <dbReference type="NCBI Taxonomy" id="1209926"/>
    <lineage>
        <taxon>Eukaryota</taxon>
        <taxon>Fungi</taxon>
        <taxon>Dikarya</taxon>
        <taxon>Ascomycota</taxon>
        <taxon>Pezizomycotina</taxon>
        <taxon>Sordariomycetes</taxon>
        <taxon>Hypocreomycetidae</taxon>
        <taxon>Glomerellales</taxon>
        <taxon>Glomerellaceae</taxon>
        <taxon>Colletotrichum</taxon>
    </lineage>
</organism>
<evidence type="ECO:0000313" key="2">
    <source>
        <dbReference type="EMBL" id="OHF02893.1"/>
    </source>
</evidence>
<dbReference type="STRING" id="1209926.A0A1G4BNL2"/>
<dbReference type="PANTHER" id="PTHR24148">
    <property type="entry name" value="ANKYRIN REPEAT DOMAIN-CONTAINING PROTEIN 39 HOMOLOG-RELATED"/>
    <property type="match status" value="1"/>
</dbReference>
<dbReference type="Pfam" id="PF26639">
    <property type="entry name" value="Het-6_barrel"/>
    <property type="match status" value="1"/>
</dbReference>
<protein>
    <recommendedName>
        <fullName evidence="1">Heterokaryon incompatibility domain-containing protein</fullName>
    </recommendedName>
</protein>
<comment type="caution">
    <text evidence="2">The sequence shown here is derived from an EMBL/GenBank/DDBJ whole genome shotgun (WGS) entry which is preliminary data.</text>
</comment>
<dbReference type="RefSeq" id="XP_022480031.1">
    <property type="nucleotide sequence ID" value="XM_022613305.1"/>
</dbReference>
<name>A0A1G4BNL2_9PEZI</name>
<feature type="domain" description="Heterokaryon incompatibility" evidence="1">
    <location>
        <begin position="21"/>
        <end position="171"/>
    </location>
</feature>
<dbReference type="AlphaFoldDB" id="A0A1G4BNL2"/>
<dbReference type="OrthoDB" id="4476201at2759"/>
<keyword evidence="3" id="KW-1185">Reference proteome</keyword>
<dbReference type="Pfam" id="PF06985">
    <property type="entry name" value="HET"/>
    <property type="match status" value="1"/>
</dbReference>
<dbReference type="InterPro" id="IPR010730">
    <property type="entry name" value="HET"/>
</dbReference>
<evidence type="ECO:0000313" key="3">
    <source>
        <dbReference type="Proteomes" id="UP000176998"/>
    </source>
</evidence>